<gene>
    <name evidence="2" type="ORF">TSPGSL018_27935</name>
</gene>
<feature type="non-terminal residue" evidence="2">
    <location>
        <position position="116"/>
    </location>
</feature>
<protein>
    <submittedName>
        <fullName evidence="2">Uncharacterized protein</fullName>
    </submittedName>
</protein>
<name>A0A061QM74_9CHLO</name>
<evidence type="ECO:0000313" key="2">
    <source>
        <dbReference type="EMBL" id="JAC60823.1"/>
    </source>
</evidence>
<feature type="non-terminal residue" evidence="2">
    <location>
        <position position="1"/>
    </location>
</feature>
<evidence type="ECO:0000256" key="1">
    <source>
        <dbReference type="SAM" id="MobiDB-lite"/>
    </source>
</evidence>
<dbReference type="AlphaFoldDB" id="A0A061QM74"/>
<proteinExistence type="predicted"/>
<feature type="compositionally biased region" description="Low complexity" evidence="1">
    <location>
        <begin position="52"/>
        <end position="64"/>
    </location>
</feature>
<reference evidence="2" key="1">
    <citation type="submission" date="2014-05" db="EMBL/GenBank/DDBJ databases">
        <title>The transcriptome of the halophilic microalga Tetraselmis sp. GSL018 isolated from the Great Salt Lake, Utah.</title>
        <authorList>
            <person name="Jinkerson R.E."/>
            <person name="D'Adamo S."/>
            <person name="Posewitz M.C."/>
        </authorList>
    </citation>
    <scope>NUCLEOTIDE SEQUENCE</scope>
    <source>
        <strain evidence="2">GSL018</strain>
    </source>
</reference>
<organism evidence="2">
    <name type="scientific">Tetraselmis sp. GSL018</name>
    <dbReference type="NCBI Taxonomy" id="582737"/>
    <lineage>
        <taxon>Eukaryota</taxon>
        <taxon>Viridiplantae</taxon>
        <taxon>Chlorophyta</taxon>
        <taxon>core chlorophytes</taxon>
        <taxon>Chlorodendrophyceae</taxon>
        <taxon>Chlorodendrales</taxon>
        <taxon>Chlorodendraceae</taxon>
        <taxon>Tetraselmis</taxon>
    </lineage>
</organism>
<sequence length="116" mass="11619">GPLLWGPPAAEGGFCHHPSLPFPGGRPCQTLDRGSGAGGPRACVFSLISASPASPRPSGARPVPLGLPPPPLRSRLGHQLADALGAVSSPKPLPAWHGPLRLAGRVAEPSGGPANQ</sequence>
<feature type="region of interest" description="Disordered" evidence="1">
    <location>
        <begin position="52"/>
        <end position="74"/>
    </location>
</feature>
<accession>A0A061QM74</accession>
<dbReference type="EMBL" id="GBEZ01026384">
    <property type="protein sequence ID" value="JAC60823.1"/>
    <property type="molecule type" value="Transcribed_RNA"/>
</dbReference>